<sequence>MTLFAPMSTRMAAVWSMAVGLLEMVGCMKRNCTSGALSPEISPTIECRLGSGQTIRFSGAWRSSEDEDVNIMARRCSPWGPNVTESEKTFQTANCQPLAQTKLAVRFNVGTLRWLGVTLATPSSVGTASAPVNEALPTLSTLHTLFRRHQRYPLHQRPTPAREPLRQLMHLGKSGAERNAHNSLNLGTSAGLDLHEKLSPFNLQAEGLHWNLT</sequence>
<gene>
    <name evidence="2" type="ORF">B0T16DRAFT_170844</name>
</gene>
<evidence type="ECO:0000313" key="3">
    <source>
        <dbReference type="Proteomes" id="UP001174936"/>
    </source>
</evidence>
<feature type="signal peptide" evidence="1">
    <location>
        <begin position="1"/>
        <end position="27"/>
    </location>
</feature>
<comment type="caution">
    <text evidence="2">The sequence shown here is derived from an EMBL/GenBank/DDBJ whole genome shotgun (WGS) entry which is preliminary data.</text>
</comment>
<reference evidence="2" key="1">
    <citation type="submission" date="2023-06" db="EMBL/GenBank/DDBJ databases">
        <title>Genome-scale phylogeny and comparative genomics of the fungal order Sordariales.</title>
        <authorList>
            <consortium name="Lawrence Berkeley National Laboratory"/>
            <person name="Hensen N."/>
            <person name="Bonometti L."/>
            <person name="Westerberg I."/>
            <person name="Brannstrom I.O."/>
            <person name="Guillou S."/>
            <person name="Cros-Aarteil S."/>
            <person name="Calhoun S."/>
            <person name="Haridas S."/>
            <person name="Kuo A."/>
            <person name="Mondo S."/>
            <person name="Pangilinan J."/>
            <person name="Riley R."/>
            <person name="Labutti K."/>
            <person name="Andreopoulos B."/>
            <person name="Lipzen A."/>
            <person name="Chen C."/>
            <person name="Yanf M."/>
            <person name="Daum C."/>
            <person name="Ng V."/>
            <person name="Clum A."/>
            <person name="Steindorff A."/>
            <person name="Ohm R."/>
            <person name="Martin F."/>
            <person name="Silar P."/>
            <person name="Natvig D."/>
            <person name="Lalanne C."/>
            <person name="Gautier V."/>
            <person name="Ament-Velasquez S.L."/>
            <person name="Kruys A."/>
            <person name="Hutchinson M.I."/>
            <person name="Powell A.J."/>
            <person name="Barry K."/>
            <person name="Miller A.N."/>
            <person name="Grigoriev I.V."/>
            <person name="Debuchy R."/>
            <person name="Gladieux P."/>
            <person name="Thoren M.H."/>
            <person name="Johannesson H."/>
        </authorList>
    </citation>
    <scope>NUCLEOTIDE SEQUENCE</scope>
    <source>
        <strain evidence="2">SMH2532-1</strain>
    </source>
</reference>
<dbReference type="Proteomes" id="UP001174936">
    <property type="component" value="Unassembled WGS sequence"/>
</dbReference>
<keyword evidence="1" id="KW-0732">Signal</keyword>
<protein>
    <recommendedName>
        <fullName evidence="4">Secreted protein</fullName>
    </recommendedName>
</protein>
<organism evidence="2 3">
    <name type="scientific">Cercophora newfieldiana</name>
    <dbReference type="NCBI Taxonomy" id="92897"/>
    <lineage>
        <taxon>Eukaryota</taxon>
        <taxon>Fungi</taxon>
        <taxon>Dikarya</taxon>
        <taxon>Ascomycota</taxon>
        <taxon>Pezizomycotina</taxon>
        <taxon>Sordariomycetes</taxon>
        <taxon>Sordariomycetidae</taxon>
        <taxon>Sordariales</taxon>
        <taxon>Lasiosphaeriaceae</taxon>
        <taxon>Cercophora</taxon>
    </lineage>
</organism>
<name>A0AA40CRL0_9PEZI</name>
<proteinExistence type="predicted"/>
<feature type="chain" id="PRO_5041249173" description="Secreted protein" evidence="1">
    <location>
        <begin position="28"/>
        <end position="213"/>
    </location>
</feature>
<keyword evidence="3" id="KW-1185">Reference proteome</keyword>
<evidence type="ECO:0000256" key="1">
    <source>
        <dbReference type="SAM" id="SignalP"/>
    </source>
</evidence>
<evidence type="ECO:0000313" key="2">
    <source>
        <dbReference type="EMBL" id="KAK0646898.1"/>
    </source>
</evidence>
<accession>A0AA40CRL0</accession>
<dbReference type="AlphaFoldDB" id="A0AA40CRL0"/>
<dbReference type="EMBL" id="JAULSV010000004">
    <property type="protein sequence ID" value="KAK0646898.1"/>
    <property type="molecule type" value="Genomic_DNA"/>
</dbReference>
<evidence type="ECO:0008006" key="4">
    <source>
        <dbReference type="Google" id="ProtNLM"/>
    </source>
</evidence>